<name>A0ABN1VQJ7_9PSEU</name>
<dbReference type="PANTHER" id="PTHR24421:SF61">
    <property type="entry name" value="OXYGEN SENSOR HISTIDINE KINASE NREB"/>
    <property type="match status" value="1"/>
</dbReference>
<dbReference type="RefSeq" id="WP_253853311.1">
    <property type="nucleotide sequence ID" value="NZ_BAAALM010000018.1"/>
</dbReference>
<organism evidence="6 7">
    <name type="scientific">Prauserella alba</name>
    <dbReference type="NCBI Taxonomy" id="176898"/>
    <lineage>
        <taxon>Bacteria</taxon>
        <taxon>Bacillati</taxon>
        <taxon>Actinomycetota</taxon>
        <taxon>Actinomycetes</taxon>
        <taxon>Pseudonocardiales</taxon>
        <taxon>Pseudonocardiaceae</taxon>
        <taxon>Prauserella</taxon>
    </lineage>
</organism>
<dbReference type="InterPro" id="IPR050482">
    <property type="entry name" value="Sensor_HK_TwoCompSys"/>
</dbReference>
<reference evidence="6 7" key="1">
    <citation type="journal article" date="2019" name="Int. J. Syst. Evol. Microbiol.">
        <title>The Global Catalogue of Microorganisms (GCM) 10K type strain sequencing project: providing services to taxonomists for standard genome sequencing and annotation.</title>
        <authorList>
            <consortium name="The Broad Institute Genomics Platform"/>
            <consortium name="The Broad Institute Genome Sequencing Center for Infectious Disease"/>
            <person name="Wu L."/>
            <person name="Ma J."/>
        </authorList>
    </citation>
    <scope>NUCLEOTIDE SEQUENCE [LARGE SCALE GENOMIC DNA]</scope>
    <source>
        <strain evidence="6 7">JCM 13022</strain>
    </source>
</reference>
<feature type="transmembrane region" description="Helical" evidence="4">
    <location>
        <begin position="50"/>
        <end position="71"/>
    </location>
</feature>
<proteinExistence type="predicted"/>
<keyword evidence="7" id="KW-1185">Reference proteome</keyword>
<keyword evidence="4" id="KW-1133">Transmembrane helix</keyword>
<keyword evidence="3" id="KW-0902">Two-component regulatory system</keyword>
<feature type="transmembrane region" description="Helical" evidence="4">
    <location>
        <begin position="102"/>
        <end position="121"/>
    </location>
</feature>
<comment type="caution">
    <text evidence="6">The sequence shown here is derived from an EMBL/GenBank/DDBJ whole genome shotgun (WGS) entry which is preliminary data.</text>
</comment>
<evidence type="ECO:0000256" key="3">
    <source>
        <dbReference type="ARBA" id="ARBA00023012"/>
    </source>
</evidence>
<dbReference type="Proteomes" id="UP001500467">
    <property type="component" value="Unassembled WGS sequence"/>
</dbReference>
<dbReference type="Pfam" id="PF02518">
    <property type="entry name" value="HATPase_c"/>
    <property type="match status" value="1"/>
</dbReference>
<dbReference type="EMBL" id="BAAALM010000018">
    <property type="protein sequence ID" value="GAA1219841.1"/>
    <property type="molecule type" value="Genomic_DNA"/>
</dbReference>
<evidence type="ECO:0000256" key="4">
    <source>
        <dbReference type="SAM" id="Phobius"/>
    </source>
</evidence>
<keyword evidence="4" id="KW-0472">Membrane</keyword>
<dbReference type="PANTHER" id="PTHR24421">
    <property type="entry name" value="NITRATE/NITRITE SENSOR PROTEIN NARX-RELATED"/>
    <property type="match status" value="1"/>
</dbReference>
<evidence type="ECO:0000256" key="1">
    <source>
        <dbReference type="ARBA" id="ARBA00022679"/>
    </source>
</evidence>
<dbReference type="CDD" id="cd16917">
    <property type="entry name" value="HATPase_UhpB-NarQ-NarX-like"/>
    <property type="match status" value="1"/>
</dbReference>
<keyword evidence="1" id="KW-0808">Transferase</keyword>
<dbReference type="InterPro" id="IPR036890">
    <property type="entry name" value="HATPase_C_sf"/>
</dbReference>
<dbReference type="Gene3D" id="3.30.565.10">
    <property type="entry name" value="Histidine kinase-like ATPase, C-terminal domain"/>
    <property type="match status" value="1"/>
</dbReference>
<dbReference type="InterPro" id="IPR003594">
    <property type="entry name" value="HATPase_dom"/>
</dbReference>
<keyword evidence="4" id="KW-0812">Transmembrane</keyword>
<accession>A0ABN1VQJ7</accession>
<feature type="transmembrane region" description="Helical" evidence="4">
    <location>
        <begin position="23"/>
        <end position="43"/>
    </location>
</feature>
<feature type="domain" description="Histidine kinase/HSP90-like ATPase" evidence="5">
    <location>
        <begin position="268"/>
        <end position="353"/>
    </location>
</feature>
<evidence type="ECO:0000259" key="5">
    <source>
        <dbReference type="Pfam" id="PF02518"/>
    </source>
</evidence>
<keyword evidence="2" id="KW-0418">Kinase</keyword>
<evidence type="ECO:0000256" key="2">
    <source>
        <dbReference type="ARBA" id="ARBA00022777"/>
    </source>
</evidence>
<protein>
    <recommendedName>
        <fullName evidence="5">Histidine kinase/HSP90-like ATPase domain-containing protein</fullName>
    </recommendedName>
</protein>
<gene>
    <name evidence="6" type="ORF">GCM10009675_48260</name>
</gene>
<evidence type="ECO:0000313" key="6">
    <source>
        <dbReference type="EMBL" id="GAA1219841.1"/>
    </source>
</evidence>
<dbReference type="SUPFAM" id="SSF55874">
    <property type="entry name" value="ATPase domain of HSP90 chaperone/DNA topoisomerase II/histidine kinase"/>
    <property type="match status" value="1"/>
</dbReference>
<sequence length="356" mass="37381">MRIAVVLACVVLAMIGVPDRYEPAVLVAAVTIAWCGLSAWWTWRAPHHAAPALVVAAAVVALLTVELTQPWTAIGPYNGWAFAVASITSIGIQFELPSRPRLALLVTVVAAGSYVAGAAMARPLADAALFGARLLLDALLARCVFLLIRSRARAADRARERAAAQRRAAEVAAARRSTEREYLATLHDTASATLMMVSLGAGAPQDTWLPDRARRDLDAITTVPAPPGTRQGTVDLPVLLRQATAHPLVDVAWDAPETLPLPARPALAISHGVREAVENVARHSGVAEARLRVQGSAGGVEVTLADDGSGFDPAAVGDHHHGTSESISGRMADTGGTAVIESAPGHGTTVRWSWHD</sequence>
<feature type="transmembrane region" description="Helical" evidence="4">
    <location>
        <begin position="127"/>
        <end position="148"/>
    </location>
</feature>
<evidence type="ECO:0000313" key="7">
    <source>
        <dbReference type="Proteomes" id="UP001500467"/>
    </source>
</evidence>